<sequence>MNEIDKKVIKFLLSAGVYSDLAITKNLGITYEELEKSYENLLKEGYLETYEEYQKREKEECSSHSNCNTCSKSNSSCGSCCSKSQDYSNVKVITWKAIDEFQE</sequence>
<accession>A0A414PYG8</accession>
<evidence type="ECO:0008006" key="3">
    <source>
        <dbReference type="Google" id="ProtNLM"/>
    </source>
</evidence>
<comment type="caution">
    <text evidence="1">The sequence shown here is derived from an EMBL/GenBank/DDBJ whole genome shotgun (WGS) entry which is preliminary data.</text>
</comment>
<proteinExistence type="predicted"/>
<dbReference type="AlphaFoldDB" id="A0A414PYG8"/>
<dbReference type="Proteomes" id="UP000284676">
    <property type="component" value="Unassembled WGS sequence"/>
</dbReference>
<organism evidence="1 2">
    <name type="scientific">Fusobacterium mortiferum</name>
    <dbReference type="NCBI Taxonomy" id="850"/>
    <lineage>
        <taxon>Bacteria</taxon>
        <taxon>Fusobacteriati</taxon>
        <taxon>Fusobacteriota</taxon>
        <taxon>Fusobacteriia</taxon>
        <taxon>Fusobacteriales</taxon>
        <taxon>Fusobacteriaceae</taxon>
        <taxon>Fusobacterium</taxon>
    </lineage>
</organism>
<evidence type="ECO:0000313" key="1">
    <source>
        <dbReference type="EMBL" id="RHF73570.1"/>
    </source>
</evidence>
<reference evidence="1 2" key="1">
    <citation type="submission" date="2018-08" db="EMBL/GenBank/DDBJ databases">
        <title>A genome reference for cultivated species of the human gut microbiota.</title>
        <authorList>
            <person name="Zou Y."/>
            <person name="Xue W."/>
            <person name="Luo G."/>
        </authorList>
    </citation>
    <scope>NUCLEOTIDE SEQUENCE [LARGE SCALE GENOMIC DNA]</scope>
    <source>
        <strain evidence="1 2">AM25-1</strain>
    </source>
</reference>
<dbReference type="EMBL" id="QRHL01000004">
    <property type="protein sequence ID" value="RHF73570.1"/>
    <property type="molecule type" value="Genomic_DNA"/>
</dbReference>
<protein>
    <recommendedName>
        <fullName evidence="3">Lrp/AsnC family transcriptional regulator</fullName>
    </recommendedName>
</protein>
<gene>
    <name evidence="1" type="ORF">DW663_04105</name>
</gene>
<evidence type="ECO:0000313" key="2">
    <source>
        <dbReference type="Proteomes" id="UP000284676"/>
    </source>
</evidence>
<name>A0A414PYG8_FUSMR</name>